<protein>
    <submittedName>
        <fullName evidence="1">Uncharacterized protein</fullName>
    </submittedName>
</protein>
<keyword evidence="2" id="KW-1185">Reference proteome</keyword>
<dbReference type="RefSeq" id="WP_245128115.1">
    <property type="nucleotide sequence ID" value="NZ_JALJEJ010000001.1"/>
</dbReference>
<dbReference type="AlphaFoldDB" id="A0A9X1X0B3"/>
<reference evidence="1" key="1">
    <citation type="submission" date="2022-04" db="EMBL/GenBank/DDBJ databases">
        <title>Mucilaginibacter sp. RS28 isolated from freshwater.</title>
        <authorList>
            <person name="Ko S.-R."/>
        </authorList>
    </citation>
    <scope>NUCLEOTIDE SEQUENCE</scope>
    <source>
        <strain evidence="1">RS28</strain>
    </source>
</reference>
<comment type="caution">
    <text evidence="1">The sequence shown here is derived from an EMBL/GenBank/DDBJ whole genome shotgun (WGS) entry which is preliminary data.</text>
</comment>
<name>A0A9X1X0B3_9SPHI</name>
<organism evidence="1 2">
    <name type="scientific">Mucilaginibacter straminoryzae</name>
    <dbReference type="NCBI Taxonomy" id="2932774"/>
    <lineage>
        <taxon>Bacteria</taxon>
        <taxon>Pseudomonadati</taxon>
        <taxon>Bacteroidota</taxon>
        <taxon>Sphingobacteriia</taxon>
        <taxon>Sphingobacteriales</taxon>
        <taxon>Sphingobacteriaceae</taxon>
        <taxon>Mucilaginibacter</taxon>
    </lineage>
</organism>
<dbReference type="Proteomes" id="UP001139450">
    <property type="component" value="Unassembled WGS sequence"/>
</dbReference>
<gene>
    <name evidence="1" type="ORF">MUY27_01085</name>
</gene>
<sequence>MRTVTVEVWGTNISSARQAGTVIALLRSEFPECRISIDLEDCDKVLRIEGCDVAPAIVVNLVTGLGFLCRDLV</sequence>
<evidence type="ECO:0000313" key="1">
    <source>
        <dbReference type="EMBL" id="MCJ8208281.1"/>
    </source>
</evidence>
<proteinExistence type="predicted"/>
<dbReference type="EMBL" id="JALJEJ010000001">
    <property type="protein sequence ID" value="MCJ8208281.1"/>
    <property type="molecule type" value="Genomic_DNA"/>
</dbReference>
<evidence type="ECO:0000313" key="2">
    <source>
        <dbReference type="Proteomes" id="UP001139450"/>
    </source>
</evidence>
<accession>A0A9X1X0B3</accession>